<dbReference type="SUPFAM" id="SSF143724">
    <property type="entry name" value="PHP14-like"/>
    <property type="match status" value="1"/>
</dbReference>
<evidence type="ECO:0000256" key="4">
    <source>
        <dbReference type="ARBA" id="ARBA00022928"/>
    </source>
</evidence>
<comment type="caution">
    <text evidence="8">The sequence shown here is derived from an EMBL/GenBank/DDBJ whole genome shotgun (WGS) entry which is preliminary data.</text>
</comment>
<gene>
    <name evidence="8" type="ORF">TrST_g12281</name>
</gene>
<dbReference type="OrthoDB" id="10249612at2759"/>
<evidence type="ECO:0008006" key="10">
    <source>
        <dbReference type="Google" id="ProtNLM"/>
    </source>
</evidence>
<evidence type="ECO:0000256" key="7">
    <source>
        <dbReference type="SAM" id="MobiDB-lite"/>
    </source>
</evidence>
<sequence length="193" mass="21256">MTVHKQQQLLKMDQPSQKSHQQLYEDEGATYSVEEQQEVKLIQNALAASNHEASPRTQARNSLASQLLEGRGGTHNVEAVPLVSIDEGANKYVLVQASHPRSNEVIHFVRAVEGAEYHKDAAKPLLTKLMGGGWNAINVCGGGRILLNTRERVVLVYGFSYGFGKADHSITCRVIEGDATYAGYDISWNDEGY</sequence>
<evidence type="ECO:0000256" key="1">
    <source>
        <dbReference type="ARBA" id="ARBA00002508"/>
    </source>
</evidence>
<organism evidence="8 9">
    <name type="scientific">Triparma strigata</name>
    <dbReference type="NCBI Taxonomy" id="1606541"/>
    <lineage>
        <taxon>Eukaryota</taxon>
        <taxon>Sar</taxon>
        <taxon>Stramenopiles</taxon>
        <taxon>Ochrophyta</taxon>
        <taxon>Bolidophyceae</taxon>
        <taxon>Parmales</taxon>
        <taxon>Triparmaceae</taxon>
        <taxon>Triparma</taxon>
    </lineage>
</organism>
<dbReference type="PANTHER" id="PTHR12258:SF5">
    <property type="entry name" value="BCDNA.GH02250-RELATED"/>
    <property type="match status" value="1"/>
</dbReference>
<evidence type="ECO:0000256" key="6">
    <source>
        <dbReference type="PIRSR" id="PIRSR607702-2"/>
    </source>
</evidence>
<comment type="function">
    <text evidence="1">JanA and janB regulate somatic sex differentiation.</text>
</comment>
<dbReference type="GO" id="GO:0101006">
    <property type="term" value="F:protein histidine phosphatase activity"/>
    <property type="evidence" value="ECO:0007669"/>
    <property type="project" value="TreeGrafter"/>
</dbReference>
<dbReference type="Pfam" id="PF05005">
    <property type="entry name" value="Ocnus"/>
    <property type="match status" value="1"/>
</dbReference>
<feature type="binding site" evidence="6">
    <location>
        <position position="91"/>
    </location>
    <ligand>
        <name>substrate</name>
    </ligand>
</feature>
<evidence type="ECO:0000256" key="2">
    <source>
        <dbReference type="ARBA" id="ARBA00010971"/>
    </source>
</evidence>
<dbReference type="PANTHER" id="PTHR12258">
    <property type="entry name" value="JANUS-A/JANUS-B"/>
    <property type="match status" value="1"/>
</dbReference>
<dbReference type="InterPro" id="IPR007702">
    <property type="entry name" value="Janus"/>
</dbReference>
<reference evidence="9" key="1">
    <citation type="journal article" date="2023" name="Commun. Biol.">
        <title>Genome analysis of Parmales, the sister group of diatoms, reveals the evolutionary specialization of diatoms from phago-mixotrophs to photoautotrophs.</title>
        <authorList>
            <person name="Ban H."/>
            <person name="Sato S."/>
            <person name="Yoshikawa S."/>
            <person name="Yamada K."/>
            <person name="Nakamura Y."/>
            <person name="Ichinomiya M."/>
            <person name="Sato N."/>
            <person name="Blanc-Mathieu R."/>
            <person name="Endo H."/>
            <person name="Kuwata A."/>
            <person name="Ogata H."/>
        </authorList>
    </citation>
    <scope>NUCLEOTIDE SEQUENCE [LARGE SCALE GENOMIC DNA]</scope>
    <source>
        <strain evidence="9">NIES 3701</strain>
    </source>
</reference>
<dbReference type="AlphaFoldDB" id="A0A9W7BGA4"/>
<comment type="similarity">
    <text evidence="2">Belongs to the janus family.</text>
</comment>
<feature type="active site" description="Proton acceptor" evidence="5">
    <location>
        <position position="118"/>
    </location>
</feature>
<dbReference type="InterPro" id="IPR038596">
    <property type="entry name" value="Janus_sf"/>
</dbReference>
<name>A0A9W7BGA4_9STRA</name>
<keyword evidence="9" id="KW-1185">Reference proteome</keyword>
<keyword evidence="4" id="KW-0726">Sexual differentiation</keyword>
<accession>A0A9W7BGA4</accession>
<dbReference type="GO" id="GO:0007548">
    <property type="term" value="P:sex differentiation"/>
    <property type="evidence" value="ECO:0007669"/>
    <property type="project" value="UniProtKB-KW"/>
</dbReference>
<keyword evidence="3" id="KW-0221">Differentiation</keyword>
<evidence type="ECO:0000256" key="5">
    <source>
        <dbReference type="PIRSR" id="PIRSR607702-1"/>
    </source>
</evidence>
<protein>
    <recommendedName>
        <fullName evidence="10">14 kDa phosphohistidine phosphatase</fullName>
    </recommendedName>
</protein>
<dbReference type="GO" id="GO:0005829">
    <property type="term" value="C:cytosol"/>
    <property type="evidence" value="ECO:0007669"/>
    <property type="project" value="TreeGrafter"/>
</dbReference>
<feature type="compositionally biased region" description="Polar residues" evidence="7">
    <location>
        <begin position="1"/>
        <end position="22"/>
    </location>
</feature>
<evidence type="ECO:0000313" key="8">
    <source>
        <dbReference type="EMBL" id="GMH88006.1"/>
    </source>
</evidence>
<feature type="region of interest" description="Disordered" evidence="7">
    <location>
        <begin position="1"/>
        <end position="24"/>
    </location>
</feature>
<dbReference type="GO" id="GO:0030154">
    <property type="term" value="P:cell differentiation"/>
    <property type="evidence" value="ECO:0007669"/>
    <property type="project" value="UniProtKB-KW"/>
</dbReference>
<evidence type="ECO:0000313" key="9">
    <source>
        <dbReference type="Proteomes" id="UP001165085"/>
    </source>
</evidence>
<proteinExistence type="inferred from homology"/>
<dbReference type="EMBL" id="BRXY01000336">
    <property type="protein sequence ID" value="GMH88006.1"/>
    <property type="molecule type" value="Genomic_DNA"/>
</dbReference>
<dbReference type="Gene3D" id="3.50.20.20">
    <property type="entry name" value="Janus/Ocnus"/>
    <property type="match status" value="1"/>
</dbReference>
<evidence type="ECO:0000256" key="3">
    <source>
        <dbReference type="ARBA" id="ARBA00022782"/>
    </source>
</evidence>
<dbReference type="Proteomes" id="UP001165085">
    <property type="component" value="Unassembled WGS sequence"/>
</dbReference>